<dbReference type="PANTHER" id="PTHR44499">
    <property type="entry name" value="JOUBERIN"/>
    <property type="match status" value="1"/>
</dbReference>
<dbReference type="GO" id="GO:0036064">
    <property type="term" value="C:ciliary basal body"/>
    <property type="evidence" value="ECO:0007669"/>
    <property type="project" value="TreeGrafter"/>
</dbReference>
<evidence type="ECO:0000313" key="3">
    <source>
        <dbReference type="Proteomes" id="UP001219934"/>
    </source>
</evidence>
<dbReference type="InterPro" id="IPR036322">
    <property type="entry name" value="WD40_repeat_dom_sf"/>
</dbReference>
<dbReference type="Pfam" id="PF00400">
    <property type="entry name" value="WD40"/>
    <property type="match status" value="3"/>
</dbReference>
<evidence type="ECO:0000313" key="2">
    <source>
        <dbReference type="EMBL" id="KAJ4921303.1"/>
    </source>
</evidence>
<evidence type="ECO:0000256" key="1">
    <source>
        <dbReference type="PROSITE-ProRule" id="PRU00221"/>
    </source>
</evidence>
<dbReference type="SUPFAM" id="SSF50978">
    <property type="entry name" value="WD40 repeat-like"/>
    <property type="match status" value="1"/>
</dbReference>
<reference evidence="2" key="1">
    <citation type="submission" date="2022-11" db="EMBL/GenBank/DDBJ databases">
        <title>Chromosome-level genome of Pogonophryne albipinna.</title>
        <authorList>
            <person name="Jo E."/>
        </authorList>
    </citation>
    <scope>NUCLEOTIDE SEQUENCE</scope>
    <source>
        <strain evidence="2">SGF0006</strain>
        <tissue evidence="2">Muscle</tissue>
    </source>
</reference>
<keyword evidence="1" id="KW-0853">WD repeat</keyword>
<dbReference type="PANTHER" id="PTHR44499:SF1">
    <property type="entry name" value="JOUBERIN"/>
    <property type="match status" value="1"/>
</dbReference>
<comment type="caution">
    <text evidence="2">The sequence shown here is derived from an EMBL/GenBank/DDBJ whole genome shotgun (WGS) entry which is preliminary data.</text>
</comment>
<dbReference type="InterPro" id="IPR052803">
    <property type="entry name" value="Cilium-Associated_Jouberin"/>
</dbReference>
<dbReference type="Proteomes" id="UP001219934">
    <property type="component" value="Unassembled WGS sequence"/>
</dbReference>
<dbReference type="InterPro" id="IPR001680">
    <property type="entry name" value="WD40_rpt"/>
</dbReference>
<keyword evidence="3" id="KW-1185">Reference proteome</keyword>
<dbReference type="SMART" id="SM00320">
    <property type="entry name" value="WD40"/>
    <property type="match status" value="4"/>
</dbReference>
<dbReference type="EMBL" id="JAPTMU010000129">
    <property type="protein sequence ID" value="KAJ4921303.1"/>
    <property type="molecule type" value="Genomic_DNA"/>
</dbReference>
<dbReference type="InterPro" id="IPR015943">
    <property type="entry name" value="WD40/YVTN_repeat-like_dom_sf"/>
</dbReference>
<gene>
    <name evidence="2" type="ORF">JOQ06_000783</name>
</gene>
<feature type="repeat" description="WD" evidence="1">
    <location>
        <begin position="264"/>
        <end position="294"/>
    </location>
</feature>
<dbReference type="Gene3D" id="2.130.10.10">
    <property type="entry name" value="YVTN repeat-like/Quinoprotein amine dehydrogenase"/>
    <property type="match status" value="2"/>
</dbReference>
<dbReference type="AlphaFoldDB" id="A0AAD6AA91"/>
<name>A0AAD6AA91_9TELE</name>
<dbReference type="GO" id="GO:0044458">
    <property type="term" value="P:motile cilium assembly"/>
    <property type="evidence" value="ECO:0007669"/>
    <property type="project" value="TreeGrafter"/>
</dbReference>
<accession>A0AAD6AA91</accession>
<sequence>MVKVHVVEERSGKYLRKEDSHRPVSSFYEQQNVEHVLPIITQPFDFKKNKSIIPEWREQIIFNERFGYFLQENQEEAPRVILFFEILDFMTMEERGFRKIAWAFLKLVGTNGVLNIDSKLRLQLFCPPARAKRTPAASRCSSGGASSPETSIALPEHVDPCMRSMMALQEERGSTSFFELQSEATRSLMQPPHILPPPPRWSRLPGQVCRIPNRPLLSLRGGQYGCLTLQFSHSGTRLAAACADRDSFPVIVYEIPSGKALMVFSGHLKIVYDLCWSSDDCSLLSASSDGTVRVMLCVSPLQIDVVCPPLQSDVVCVPPSRSDVVSPPLQSDVVCPPPSREMLCVPPSRIDVVCVPPPEEWRLEGQQSQKVLPHPSFVYCAQYHPAAPGLVLTGGFDTLLRLWRVDVPDVNGQLLQEVEGHRSFINSLCFDPTGRRMFSADNSG</sequence>
<proteinExistence type="predicted"/>
<dbReference type="PROSITE" id="PS50082">
    <property type="entry name" value="WD_REPEATS_2"/>
    <property type="match status" value="1"/>
</dbReference>
<protein>
    <submittedName>
        <fullName evidence="2">Uncharacterized protein</fullName>
    </submittedName>
</protein>
<organism evidence="2 3">
    <name type="scientific">Pogonophryne albipinna</name>
    <dbReference type="NCBI Taxonomy" id="1090488"/>
    <lineage>
        <taxon>Eukaryota</taxon>
        <taxon>Metazoa</taxon>
        <taxon>Chordata</taxon>
        <taxon>Craniata</taxon>
        <taxon>Vertebrata</taxon>
        <taxon>Euteleostomi</taxon>
        <taxon>Actinopterygii</taxon>
        <taxon>Neopterygii</taxon>
        <taxon>Teleostei</taxon>
        <taxon>Neoteleostei</taxon>
        <taxon>Acanthomorphata</taxon>
        <taxon>Eupercaria</taxon>
        <taxon>Perciformes</taxon>
        <taxon>Notothenioidei</taxon>
        <taxon>Pogonophryne</taxon>
    </lineage>
</organism>